<evidence type="ECO:0000256" key="10">
    <source>
        <dbReference type="ARBA" id="ARBA00023242"/>
    </source>
</evidence>
<dbReference type="SUPFAM" id="SSF47954">
    <property type="entry name" value="Cyclin-like"/>
    <property type="match status" value="2"/>
</dbReference>
<feature type="compositionally biased region" description="Polar residues" evidence="14">
    <location>
        <begin position="1393"/>
        <end position="1417"/>
    </location>
</feature>
<keyword evidence="8 12" id="KW-0195">Cyclin</keyword>
<dbReference type="InterPro" id="IPR006671">
    <property type="entry name" value="Cyclin_N"/>
</dbReference>
<feature type="compositionally biased region" description="Basic and acidic residues" evidence="14">
    <location>
        <begin position="317"/>
        <end position="336"/>
    </location>
</feature>
<dbReference type="Gene3D" id="1.10.472.10">
    <property type="entry name" value="Cyclin-like"/>
    <property type="match status" value="2"/>
</dbReference>
<feature type="compositionally biased region" description="Polar residues" evidence="14">
    <location>
        <begin position="277"/>
        <end position="290"/>
    </location>
</feature>
<organism evidence="16 17">
    <name type="scientific">Dinoponera quadriceps</name>
    <name type="common">South American ant</name>
    <dbReference type="NCBI Taxonomy" id="609295"/>
    <lineage>
        <taxon>Eukaryota</taxon>
        <taxon>Metazoa</taxon>
        <taxon>Ecdysozoa</taxon>
        <taxon>Arthropoda</taxon>
        <taxon>Hexapoda</taxon>
        <taxon>Insecta</taxon>
        <taxon>Pterygota</taxon>
        <taxon>Neoptera</taxon>
        <taxon>Endopterygota</taxon>
        <taxon>Hymenoptera</taxon>
        <taxon>Apocrita</taxon>
        <taxon>Aculeata</taxon>
        <taxon>Formicoidea</taxon>
        <taxon>Formicidae</taxon>
        <taxon>Ponerinae</taxon>
        <taxon>Ponerini</taxon>
        <taxon>Dinoponera</taxon>
    </lineage>
</organism>
<evidence type="ECO:0000256" key="8">
    <source>
        <dbReference type="ARBA" id="ARBA00023127"/>
    </source>
</evidence>
<feature type="domain" description="Cyclin-like" evidence="15">
    <location>
        <begin position="38"/>
        <end position="137"/>
    </location>
</feature>
<feature type="compositionally biased region" description="Basic and acidic residues" evidence="14">
    <location>
        <begin position="661"/>
        <end position="672"/>
    </location>
</feature>
<feature type="compositionally biased region" description="Polar residues" evidence="14">
    <location>
        <begin position="1099"/>
        <end position="1114"/>
    </location>
</feature>
<evidence type="ECO:0000256" key="13">
    <source>
        <dbReference type="SAM" id="Coils"/>
    </source>
</evidence>
<feature type="region of interest" description="Disordered" evidence="14">
    <location>
        <begin position="493"/>
        <end position="512"/>
    </location>
</feature>
<feature type="compositionally biased region" description="Basic and acidic residues" evidence="14">
    <location>
        <begin position="295"/>
        <end position="308"/>
    </location>
</feature>
<feature type="region of interest" description="Disordered" evidence="14">
    <location>
        <begin position="1383"/>
        <end position="1446"/>
    </location>
</feature>
<dbReference type="FunFam" id="1.10.472.10:FF:000009">
    <property type="entry name" value="cyclin-T2 isoform X1"/>
    <property type="match status" value="1"/>
</dbReference>
<keyword evidence="13" id="KW-0175">Coiled coil</keyword>
<feature type="compositionally biased region" description="Polar residues" evidence="14">
    <location>
        <begin position="1240"/>
        <end position="1249"/>
    </location>
</feature>
<feature type="compositionally biased region" description="Basic and acidic residues" evidence="14">
    <location>
        <begin position="1053"/>
        <end position="1068"/>
    </location>
</feature>
<feature type="compositionally biased region" description="Basic and acidic residues" evidence="14">
    <location>
        <begin position="405"/>
        <end position="417"/>
    </location>
</feature>
<dbReference type="KEGG" id="dqu:106742588"/>
<evidence type="ECO:0000256" key="3">
    <source>
        <dbReference type="ARBA" id="ARBA00022499"/>
    </source>
</evidence>
<reference evidence="17" key="1">
    <citation type="submission" date="2025-08" db="UniProtKB">
        <authorList>
            <consortium name="RefSeq"/>
        </authorList>
    </citation>
    <scope>IDENTIFICATION</scope>
</reference>
<keyword evidence="9" id="KW-0804">Transcription</keyword>
<feature type="compositionally biased region" description="Polar residues" evidence="14">
    <location>
        <begin position="723"/>
        <end position="735"/>
    </location>
</feature>
<protein>
    <submittedName>
        <fullName evidence="17">Cyclin-T isoform X1</fullName>
    </submittedName>
</protein>
<dbReference type="CDD" id="cd20539">
    <property type="entry name" value="CYCLIN_CCNT_rpt2"/>
    <property type="match status" value="1"/>
</dbReference>
<feature type="region of interest" description="Disordered" evidence="14">
    <location>
        <begin position="251"/>
        <end position="358"/>
    </location>
</feature>
<evidence type="ECO:0000256" key="9">
    <source>
        <dbReference type="ARBA" id="ARBA00023163"/>
    </source>
</evidence>
<evidence type="ECO:0000256" key="5">
    <source>
        <dbReference type="ARBA" id="ARBA00022618"/>
    </source>
</evidence>
<feature type="compositionally biased region" description="Basic and acidic residues" evidence="14">
    <location>
        <begin position="1017"/>
        <end position="1026"/>
    </location>
</feature>
<comment type="subcellular location">
    <subcellularLocation>
        <location evidence="1">Nucleus</location>
    </subcellularLocation>
</comment>
<dbReference type="OrthoDB" id="25002at2759"/>
<gene>
    <name evidence="17" type="primary">LOC106742588</name>
</gene>
<feature type="coiled-coil region" evidence="13">
    <location>
        <begin position="514"/>
        <end position="541"/>
    </location>
</feature>
<dbReference type="GeneID" id="106742588"/>
<dbReference type="GO" id="GO:0051301">
    <property type="term" value="P:cell division"/>
    <property type="evidence" value="ECO:0007669"/>
    <property type="project" value="UniProtKB-KW"/>
</dbReference>
<dbReference type="GO" id="GO:0006357">
    <property type="term" value="P:regulation of transcription by RNA polymerase II"/>
    <property type="evidence" value="ECO:0007669"/>
    <property type="project" value="InterPro"/>
</dbReference>
<evidence type="ECO:0000259" key="15">
    <source>
        <dbReference type="SMART" id="SM00385"/>
    </source>
</evidence>
<evidence type="ECO:0000256" key="6">
    <source>
        <dbReference type="ARBA" id="ARBA00022843"/>
    </source>
</evidence>
<feature type="compositionally biased region" description="Basic residues" evidence="14">
    <location>
        <begin position="1027"/>
        <end position="1052"/>
    </location>
</feature>
<dbReference type="SMART" id="SM00385">
    <property type="entry name" value="CYCLIN"/>
    <property type="match status" value="1"/>
</dbReference>
<feature type="compositionally biased region" description="Low complexity" evidence="14">
    <location>
        <begin position="1173"/>
        <end position="1192"/>
    </location>
</feature>
<evidence type="ECO:0000256" key="11">
    <source>
        <dbReference type="ARBA" id="ARBA00023306"/>
    </source>
</evidence>
<evidence type="ECO:0000256" key="14">
    <source>
        <dbReference type="SAM" id="MobiDB-lite"/>
    </source>
</evidence>
<keyword evidence="11" id="KW-0131">Cell cycle</keyword>
<feature type="region of interest" description="Disordered" evidence="14">
    <location>
        <begin position="1099"/>
        <end position="1307"/>
    </location>
</feature>
<feature type="compositionally biased region" description="Low complexity" evidence="14">
    <location>
        <begin position="1155"/>
        <end position="1166"/>
    </location>
</feature>
<feature type="region of interest" description="Disordered" evidence="14">
    <location>
        <begin position="661"/>
        <end position="773"/>
    </location>
</feature>
<dbReference type="CDD" id="cd20538">
    <property type="entry name" value="CYCLIN_CCNT_rpt1"/>
    <property type="match status" value="1"/>
</dbReference>
<feature type="compositionally biased region" description="Basic and acidic residues" evidence="14">
    <location>
        <begin position="761"/>
        <end position="772"/>
    </location>
</feature>
<feature type="compositionally biased region" description="Polar residues" evidence="14">
    <location>
        <begin position="1209"/>
        <end position="1226"/>
    </location>
</feature>
<dbReference type="GO" id="GO:0005634">
    <property type="term" value="C:nucleus"/>
    <property type="evidence" value="ECO:0007669"/>
    <property type="project" value="UniProtKB-SubCell"/>
</dbReference>
<evidence type="ECO:0000256" key="4">
    <source>
        <dbReference type="ARBA" id="ARBA00022553"/>
    </source>
</evidence>
<dbReference type="Pfam" id="PF00134">
    <property type="entry name" value="Cyclin_N"/>
    <property type="match status" value="1"/>
</dbReference>
<keyword evidence="10" id="KW-0539">Nucleus</keyword>
<feature type="compositionally biased region" description="Pro residues" evidence="14">
    <location>
        <begin position="1418"/>
        <end position="1446"/>
    </location>
</feature>
<dbReference type="InterPro" id="IPR036915">
    <property type="entry name" value="Cyclin-like_sf"/>
</dbReference>
<dbReference type="PANTHER" id="PTHR10026">
    <property type="entry name" value="CYCLIN"/>
    <property type="match status" value="1"/>
</dbReference>
<accession>A0A6P3WZV9</accession>
<evidence type="ECO:0000313" key="17">
    <source>
        <dbReference type="RefSeq" id="XP_014471184.1"/>
    </source>
</evidence>
<keyword evidence="16" id="KW-1185">Reference proteome</keyword>
<keyword evidence="6" id="KW-0832">Ubl conjugation</keyword>
<keyword evidence="3" id="KW-1017">Isopeptide bond</keyword>
<evidence type="ECO:0000256" key="12">
    <source>
        <dbReference type="RuleBase" id="RU000383"/>
    </source>
</evidence>
<dbReference type="GO" id="GO:0016538">
    <property type="term" value="F:cyclin-dependent protein serine/threonine kinase regulator activity"/>
    <property type="evidence" value="ECO:0007669"/>
    <property type="project" value="InterPro"/>
</dbReference>
<dbReference type="InterPro" id="IPR013763">
    <property type="entry name" value="Cyclin-like_dom"/>
</dbReference>
<name>A0A6P3WZV9_DINQU</name>
<feature type="compositionally biased region" description="Low complexity" evidence="14">
    <location>
        <begin position="1069"/>
        <end position="1078"/>
    </location>
</feature>
<evidence type="ECO:0000256" key="1">
    <source>
        <dbReference type="ARBA" id="ARBA00004123"/>
    </source>
</evidence>
<keyword evidence="7" id="KW-0805">Transcription regulation</keyword>
<feature type="region of interest" description="Disordered" evidence="14">
    <location>
        <begin position="1016"/>
        <end position="1084"/>
    </location>
</feature>
<comment type="similarity">
    <text evidence="2">Belongs to the cyclin family. Cyclin C subfamily.</text>
</comment>
<evidence type="ECO:0000256" key="2">
    <source>
        <dbReference type="ARBA" id="ARBA00008638"/>
    </source>
</evidence>
<sequence>MATNEKWYFSKEQLANTPSRRCGIEADKELSYRQQAANFIQDMGQRLMVSQLCINTAIVYMHRFYVYHSFTQFHRNAIAVTALFLAAKVEEQPRKLEHVIKMAHMCLHRNSSPPEVKSDQYTEQAQNLVFNENVLLQTLGFDVAIDHPHTHIVRCCQLVKASKDLAQTSYLMASNSLHLTTMCLQYKPTVVACFCIHLTCKWSEWEIPQSNEGKPWFWYVDKAVTAELLHQLTLEFLHIFGKVSSKLSQAAKGRSPSMHHPSLSGSPFDIEPHKIQSPATSDGGPSTSHASRPHHSQEKQEKPGDEKGATSSSARPIDYREYREKKERERLEREKSALASMSTQGHITDPNKHHSHHHKLVTNMPNKHQLPSMQKSGLHHNHHHRPDVKVNPVLQRHSAGTQIRETSRDPNRQRLPREYIGGTSTGSVAHPSRDVSLDAAVDVATHQADVGAAQNVSHGNSQEKPSSNNNYNLHRLNTLDGKQQPYDKRMHELRRSKPTEHKKDGEPKAYGDKYTDLASRVDRQRRKSDTLEQRCEEVRKLIEKPLPLPPKPTEAPYMLNAQKQAHHSKYEKSLGTSHAVEAKHSAMGQSALTQDKSPSAPTAASTVMPQVSQKSTPARSMHNQHSAYGVSQILKDTIKNGSSQPCLSTLNNVDDTKLEKRPRIHDDSEKISVDVQQQTPPTSRHRSLFSPETPTTREPHVQKLKSKQKTPAVRAIKQERVSPFTSPMESQQQDSLVMKRSSSDNTVPHKRPRTTSTGENTGEHPVKVKTEDSSSLEAMRILGRVPELIQPIRDAPLSTSSGQASSSAITGADVKPPTEQFVKYELDATVPRLNATITQHKVASMSMQALTNGLDSNPVIKQECLEQHVKKEQPHRIQQPVNVKLEQSHSHSQQPRLEYSPMKSAQSISALLQEPLAPMPSLLQVTMQHISTHSQQMQPDLLQQQQQQQSTIHLLTNQQFPMTTSSNLSVSTASDTASIISTVDMSALSCVPLAHQSSGTELMSVPLPIVAPIAPVSEEKRSDHHKIEKKKKKKKHKEKDKSREKHKHKHKDKDKEKHREKGKERSEEIPAAAPIKITIPKDKLNLSTEASPNVTVASAGNSAALSNKSPQNTGLKIKIPKERLKGTDSVPSSPAQPVVQGPLKIKIRTDSISRSSAAPPTTSLSPQAPPLLQPTAGSSSSSGATSGSHAASEPTSESASRKRERTDQESGTTGQPSTKKQSQLAATSYGHRPGERQNGRHYSSGSSNKVRGGGRGARHYSGRALPPLATGPYAASGQRSGDGYYQRDSYGSNRNQPPYPPHQSLSAIPPAVRGELGYARSGHAGQADQYYFANYPTSHAMYNSAGYAFDPAFYQRFQQYQQQQPFTSSMYPAGGVIMTPEGAIDTSVPPPSMLQNLRRNQNVMHQPPVQQNTTASSLPPPPPPPPPPLPCGPPPRATPPPPPPSP</sequence>
<dbReference type="Pfam" id="PF21797">
    <property type="entry name" value="CycT2-like_C"/>
    <property type="match status" value="1"/>
</dbReference>
<feature type="region of interest" description="Disordered" evidence="14">
    <location>
        <begin position="398"/>
        <end position="433"/>
    </location>
</feature>
<feature type="compositionally biased region" description="Basic and acidic residues" evidence="14">
    <location>
        <begin position="1199"/>
        <end position="1208"/>
    </location>
</feature>
<feature type="region of interest" description="Disordered" evidence="14">
    <location>
        <begin position="586"/>
        <end position="624"/>
    </location>
</feature>
<proteinExistence type="inferred from homology"/>
<keyword evidence="4" id="KW-0597">Phosphoprotein</keyword>
<evidence type="ECO:0000256" key="7">
    <source>
        <dbReference type="ARBA" id="ARBA00023015"/>
    </source>
</evidence>
<dbReference type="FunFam" id="1.10.472.10:FF:000004">
    <property type="entry name" value="Cyclin T2"/>
    <property type="match status" value="1"/>
</dbReference>
<dbReference type="RefSeq" id="XP_014471184.1">
    <property type="nucleotide sequence ID" value="XM_014615698.1"/>
</dbReference>
<evidence type="ECO:0000313" key="16">
    <source>
        <dbReference type="Proteomes" id="UP000515204"/>
    </source>
</evidence>
<dbReference type="InterPro" id="IPR043198">
    <property type="entry name" value="Cyclin/Ssn8"/>
</dbReference>
<dbReference type="Proteomes" id="UP000515204">
    <property type="component" value="Unplaced"/>
</dbReference>
<feature type="compositionally biased region" description="Polar residues" evidence="14">
    <location>
        <begin position="587"/>
        <end position="624"/>
    </location>
</feature>
<keyword evidence="5" id="KW-0132">Cell division</keyword>